<sequence>MPIDLGGEEVAQRVDQVTGNTPTKKGYLKLGDDNHTISLINHPSKVMLRIILNRLKGKAEGGAEWNRSSTAESSSRHTCNSNVTSSTPSSTLRKLSTACGIMTYGML</sequence>
<accession>A0A9D4KL11</accession>
<dbReference type="EMBL" id="JAIWYP010000004">
    <property type="protein sequence ID" value="KAH3841865.1"/>
    <property type="molecule type" value="Genomic_DNA"/>
</dbReference>
<evidence type="ECO:0000256" key="1">
    <source>
        <dbReference type="SAM" id="MobiDB-lite"/>
    </source>
</evidence>
<dbReference type="AlphaFoldDB" id="A0A9D4KL11"/>
<protein>
    <submittedName>
        <fullName evidence="2">Uncharacterized protein</fullName>
    </submittedName>
</protein>
<reference evidence="2" key="2">
    <citation type="submission" date="2020-11" db="EMBL/GenBank/DDBJ databases">
        <authorList>
            <person name="McCartney M.A."/>
            <person name="Auch B."/>
            <person name="Kono T."/>
            <person name="Mallez S."/>
            <person name="Becker A."/>
            <person name="Gohl D.M."/>
            <person name="Silverstein K.A.T."/>
            <person name="Koren S."/>
            <person name="Bechman K.B."/>
            <person name="Herman A."/>
            <person name="Abrahante J.E."/>
            <person name="Garbe J."/>
        </authorList>
    </citation>
    <scope>NUCLEOTIDE SEQUENCE</scope>
    <source>
        <strain evidence="2">Duluth1</strain>
        <tissue evidence="2">Whole animal</tissue>
    </source>
</reference>
<proteinExistence type="predicted"/>
<dbReference type="Proteomes" id="UP000828390">
    <property type="component" value="Unassembled WGS sequence"/>
</dbReference>
<organism evidence="2 3">
    <name type="scientific">Dreissena polymorpha</name>
    <name type="common">Zebra mussel</name>
    <name type="synonym">Mytilus polymorpha</name>
    <dbReference type="NCBI Taxonomy" id="45954"/>
    <lineage>
        <taxon>Eukaryota</taxon>
        <taxon>Metazoa</taxon>
        <taxon>Spiralia</taxon>
        <taxon>Lophotrochozoa</taxon>
        <taxon>Mollusca</taxon>
        <taxon>Bivalvia</taxon>
        <taxon>Autobranchia</taxon>
        <taxon>Heteroconchia</taxon>
        <taxon>Euheterodonta</taxon>
        <taxon>Imparidentia</taxon>
        <taxon>Neoheterodontei</taxon>
        <taxon>Myida</taxon>
        <taxon>Dreissenoidea</taxon>
        <taxon>Dreissenidae</taxon>
        <taxon>Dreissena</taxon>
    </lineage>
</organism>
<feature type="region of interest" description="Disordered" evidence="1">
    <location>
        <begin position="61"/>
        <end position="91"/>
    </location>
</feature>
<feature type="compositionally biased region" description="Low complexity" evidence="1">
    <location>
        <begin position="78"/>
        <end position="91"/>
    </location>
</feature>
<reference evidence="2" key="1">
    <citation type="journal article" date="2019" name="bioRxiv">
        <title>The Genome of the Zebra Mussel, Dreissena polymorpha: A Resource for Invasive Species Research.</title>
        <authorList>
            <person name="McCartney M.A."/>
            <person name="Auch B."/>
            <person name="Kono T."/>
            <person name="Mallez S."/>
            <person name="Zhang Y."/>
            <person name="Obille A."/>
            <person name="Becker A."/>
            <person name="Abrahante J.E."/>
            <person name="Garbe J."/>
            <person name="Badalamenti J.P."/>
            <person name="Herman A."/>
            <person name="Mangelson H."/>
            <person name="Liachko I."/>
            <person name="Sullivan S."/>
            <person name="Sone E.D."/>
            <person name="Koren S."/>
            <person name="Silverstein K.A.T."/>
            <person name="Beckman K.B."/>
            <person name="Gohl D.M."/>
        </authorList>
    </citation>
    <scope>NUCLEOTIDE SEQUENCE</scope>
    <source>
        <strain evidence="2">Duluth1</strain>
        <tissue evidence="2">Whole animal</tissue>
    </source>
</reference>
<feature type="compositionally biased region" description="Polar residues" evidence="1">
    <location>
        <begin position="66"/>
        <end position="77"/>
    </location>
</feature>
<feature type="region of interest" description="Disordered" evidence="1">
    <location>
        <begin position="1"/>
        <end position="28"/>
    </location>
</feature>
<gene>
    <name evidence="2" type="ORF">DPMN_115346</name>
</gene>
<name>A0A9D4KL11_DREPO</name>
<evidence type="ECO:0000313" key="2">
    <source>
        <dbReference type="EMBL" id="KAH3841865.1"/>
    </source>
</evidence>
<evidence type="ECO:0000313" key="3">
    <source>
        <dbReference type="Proteomes" id="UP000828390"/>
    </source>
</evidence>
<comment type="caution">
    <text evidence="2">The sequence shown here is derived from an EMBL/GenBank/DDBJ whole genome shotgun (WGS) entry which is preliminary data.</text>
</comment>
<keyword evidence="3" id="KW-1185">Reference proteome</keyword>